<accession>A0A128EXM7</accession>
<keyword evidence="3" id="KW-0949">S-adenosyl-L-methionine</keyword>
<dbReference type="InterPro" id="IPR005636">
    <property type="entry name" value="DTW"/>
</dbReference>
<evidence type="ECO:0000256" key="2">
    <source>
        <dbReference type="ARBA" id="ARBA00022679"/>
    </source>
</evidence>
<keyword evidence="4" id="KW-0819">tRNA processing</keyword>
<dbReference type="PANTHER" id="PTHR21392:SF1">
    <property type="entry name" value="TRNA-URIDINE AMINOCARBOXYPROPYLTRANSFERASE"/>
    <property type="match status" value="1"/>
</dbReference>
<dbReference type="GO" id="GO:0008033">
    <property type="term" value="P:tRNA processing"/>
    <property type="evidence" value="ECO:0007669"/>
    <property type="project" value="UniProtKB-KW"/>
</dbReference>
<dbReference type="EMBL" id="FIZX01000001">
    <property type="protein sequence ID" value="CZF78746.1"/>
    <property type="molecule type" value="Genomic_DNA"/>
</dbReference>
<dbReference type="AlphaFoldDB" id="A0A128EXM7"/>
<reference evidence="7" key="1">
    <citation type="submission" date="2016-02" db="EMBL/GenBank/DDBJ databases">
        <authorList>
            <person name="Rodrigo-Torres Lidia"/>
            <person name="Arahal R.David."/>
        </authorList>
    </citation>
    <scope>NUCLEOTIDE SEQUENCE [LARGE SCALE GENOMIC DNA]</scope>
    <source>
        <strain evidence="7">CECT 9029</strain>
    </source>
</reference>
<name>A0A128EXM7_9GAMM</name>
<organism evidence="6 7">
    <name type="scientific">Grimontia celer</name>
    <dbReference type="NCBI Taxonomy" id="1796497"/>
    <lineage>
        <taxon>Bacteria</taxon>
        <taxon>Pseudomonadati</taxon>
        <taxon>Pseudomonadota</taxon>
        <taxon>Gammaproteobacteria</taxon>
        <taxon>Vibrionales</taxon>
        <taxon>Vibrionaceae</taxon>
        <taxon>Grimontia</taxon>
    </lineage>
</organism>
<dbReference type="InterPro" id="IPR039262">
    <property type="entry name" value="DTWD2/TAPT"/>
</dbReference>
<evidence type="ECO:0000256" key="1">
    <source>
        <dbReference type="ARBA" id="ARBA00012386"/>
    </source>
</evidence>
<evidence type="ECO:0000313" key="7">
    <source>
        <dbReference type="Proteomes" id="UP000071641"/>
    </source>
</evidence>
<gene>
    <name evidence="6" type="ORF">GCE9029_01031</name>
</gene>
<sequence>MKPHALHQLYQKRLAQSTRPFKARGASVDRCTCCMVVRRLCICEEKVTHSTNAAFLLVMYDDEVLKPSNTGRLIADTVQDTYAYIWSRTEPNKEMLDLINDPKWQPYVVFPDQYAEQGRVSEEPLAEEGKRPLFILIDGTWQEAKKIFRKSPWLDNFPVLSVKAETLSRYGVREANGESQLATAEVAAKVLALNGDTLASESLDAWFDVFREHYLTGKKQRQLPIPGALDKYREVVKRQTERN</sequence>
<evidence type="ECO:0000313" key="6">
    <source>
        <dbReference type="EMBL" id="CZF78746.1"/>
    </source>
</evidence>
<evidence type="ECO:0000259" key="5">
    <source>
        <dbReference type="SMART" id="SM01144"/>
    </source>
</evidence>
<keyword evidence="7" id="KW-1185">Reference proteome</keyword>
<dbReference type="PANTHER" id="PTHR21392">
    <property type="entry name" value="TRNA-URIDINE AMINOCARBOXYPROPYLTRANSFERASE 2"/>
    <property type="match status" value="1"/>
</dbReference>
<dbReference type="Proteomes" id="UP000071641">
    <property type="component" value="Unassembled WGS sequence"/>
</dbReference>
<evidence type="ECO:0000256" key="4">
    <source>
        <dbReference type="ARBA" id="ARBA00022694"/>
    </source>
</evidence>
<dbReference type="OrthoDB" id="370626at2"/>
<dbReference type="Pfam" id="PF03942">
    <property type="entry name" value="DTW"/>
    <property type="match status" value="1"/>
</dbReference>
<keyword evidence="2" id="KW-0808">Transferase</keyword>
<evidence type="ECO:0000256" key="3">
    <source>
        <dbReference type="ARBA" id="ARBA00022691"/>
    </source>
</evidence>
<dbReference type="RefSeq" id="WP_062661384.1">
    <property type="nucleotide sequence ID" value="NZ_FIZX01000001.1"/>
</dbReference>
<feature type="domain" description="DTW" evidence="5">
    <location>
        <begin position="27"/>
        <end position="219"/>
    </location>
</feature>
<dbReference type="STRING" id="1796497.GCE9029_01031"/>
<dbReference type="GO" id="GO:0016432">
    <property type="term" value="F:tRNA-uridine aminocarboxypropyltransferase activity"/>
    <property type="evidence" value="ECO:0007669"/>
    <property type="project" value="UniProtKB-EC"/>
</dbReference>
<dbReference type="EC" id="2.5.1.25" evidence="1"/>
<proteinExistence type="predicted"/>
<dbReference type="SMART" id="SM01144">
    <property type="entry name" value="DTW"/>
    <property type="match status" value="1"/>
</dbReference>
<protein>
    <recommendedName>
        <fullName evidence="1">tRNA-uridine aminocarboxypropyltransferase</fullName>
        <ecNumber evidence="1">2.5.1.25</ecNumber>
    </recommendedName>
</protein>